<dbReference type="InterPro" id="IPR014825">
    <property type="entry name" value="DNA_alkylation"/>
</dbReference>
<dbReference type="EMBL" id="PRKW01000002">
    <property type="protein sequence ID" value="PPB50118.1"/>
    <property type="molecule type" value="Genomic_DNA"/>
</dbReference>
<dbReference type="Pfam" id="PF08713">
    <property type="entry name" value="DNA_alkylation"/>
    <property type="match status" value="1"/>
</dbReference>
<evidence type="ECO:0000313" key="2">
    <source>
        <dbReference type="Proteomes" id="UP000239297"/>
    </source>
</evidence>
<dbReference type="Proteomes" id="UP000239297">
    <property type="component" value="Unassembled WGS sequence"/>
</dbReference>
<evidence type="ECO:0000313" key="1">
    <source>
        <dbReference type="EMBL" id="PPB50118.1"/>
    </source>
</evidence>
<accession>A0A2S5IZW7</accession>
<dbReference type="AlphaFoldDB" id="A0A2S5IZW7"/>
<proteinExistence type="predicted"/>
<protein>
    <submittedName>
        <fullName evidence="1">DNA alkylation repair protein</fullName>
    </submittedName>
</protein>
<comment type="caution">
    <text evidence="1">The sequence shown here is derived from an EMBL/GenBank/DDBJ whole genome shotgun (WGS) entry which is preliminary data.</text>
</comment>
<name>A0A2S5IZW7_9MICC</name>
<gene>
    <name evidence="1" type="ORF">C4K88_05470</name>
</gene>
<reference evidence="1 2" key="1">
    <citation type="journal article" date="2014" name="Int. J. Syst. Evol. Microbiol.">
        <title>Arthrobacter pityocampae sp. nov., isolated from Thaumetopoea pityocampa (Lep., Thaumetopoeidae).</title>
        <authorList>
            <person name="Ince I.A."/>
            <person name="Demirbag Z."/>
            <person name="Kati H."/>
        </authorList>
    </citation>
    <scope>NUCLEOTIDE SEQUENCE [LARGE SCALE GENOMIC DNA]</scope>
    <source>
        <strain evidence="1 2">Tp2</strain>
    </source>
</reference>
<dbReference type="RefSeq" id="WP_104120611.1">
    <property type="nucleotide sequence ID" value="NZ_PRKW01000002.1"/>
</dbReference>
<organism evidence="1 2">
    <name type="scientific">Arthrobacter pityocampae</name>
    <dbReference type="NCBI Taxonomy" id="547334"/>
    <lineage>
        <taxon>Bacteria</taxon>
        <taxon>Bacillati</taxon>
        <taxon>Actinomycetota</taxon>
        <taxon>Actinomycetes</taxon>
        <taxon>Micrococcales</taxon>
        <taxon>Micrococcaceae</taxon>
        <taxon>Arthrobacter</taxon>
    </lineage>
</organism>
<dbReference type="OrthoDB" id="4981341at2"/>
<keyword evidence="2" id="KW-1185">Reference proteome</keyword>
<dbReference type="InterPro" id="IPR016024">
    <property type="entry name" value="ARM-type_fold"/>
</dbReference>
<dbReference type="SUPFAM" id="SSF48371">
    <property type="entry name" value="ARM repeat"/>
    <property type="match status" value="1"/>
</dbReference>
<sequence length="210" mass="22469">MTTTSDAADFIDDALQYESSWERAEDYERRFGTGLTYYGASVGAVRGTIRNAERRFAGLGHDDVTALAADLWSRPVFERRLAAVVLLQSAVRLLRHSDLTRIEGFLRSAQVPDLADPLAVDVVGPMLLGLRGQDAARAASVLDRWAAGQDPALRRAAVLAHLPAFRSGRGDDAAFRRTVRLVAGAGAGAGRERVPAVDDAVELVRGSGAA</sequence>
<dbReference type="Gene3D" id="1.25.10.90">
    <property type="match status" value="1"/>
</dbReference>